<proteinExistence type="inferred from homology"/>
<reference evidence="8" key="2">
    <citation type="submission" date="2015-01" db="EMBL/GenBank/DDBJ databases">
        <authorList>
            <person name="Xiang T."/>
            <person name="Song Y."/>
            <person name="Huang L."/>
            <person name="Wang B."/>
            <person name="Wu P."/>
        </authorList>
    </citation>
    <scope>NUCLEOTIDE SEQUENCE [LARGE SCALE GENOMIC DNA]</scope>
    <source>
        <strain evidence="8">V1</strain>
    </source>
</reference>
<dbReference type="GO" id="GO:0006412">
    <property type="term" value="P:translation"/>
    <property type="evidence" value="ECO:0007669"/>
    <property type="project" value="UniProtKB-UniRule"/>
</dbReference>
<keyword evidence="4 5" id="KW-0687">Ribonucleoprotein</keyword>
<dbReference type="InterPro" id="IPR036919">
    <property type="entry name" value="Ribo_uL30_ferredoxin-like_sf"/>
</dbReference>
<dbReference type="GO" id="GO:0003735">
    <property type="term" value="F:structural constituent of ribosome"/>
    <property type="evidence" value="ECO:0007669"/>
    <property type="project" value="InterPro"/>
</dbReference>
<dbReference type="Proteomes" id="UP000042527">
    <property type="component" value="Unassembled WGS sequence"/>
</dbReference>
<dbReference type="Proteomes" id="UP000323594">
    <property type="component" value="Chromosome"/>
</dbReference>
<evidence type="ECO:0000313" key="11">
    <source>
        <dbReference type="Proteomes" id="UP000323594"/>
    </source>
</evidence>
<feature type="domain" description="Large ribosomal subunit protein uL30-like ferredoxin-like fold" evidence="7">
    <location>
        <begin position="6"/>
        <end position="55"/>
    </location>
</feature>
<dbReference type="RefSeq" id="WP_002700863.1">
    <property type="nucleotide sequence ID" value="NZ_CDNC01000050.1"/>
</dbReference>
<evidence type="ECO:0000259" key="7">
    <source>
        <dbReference type="Pfam" id="PF00327"/>
    </source>
</evidence>
<evidence type="ECO:0000313" key="8">
    <source>
        <dbReference type="EMBL" id="CEM63264.1"/>
    </source>
</evidence>
<evidence type="ECO:0000256" key="1">
    <source>
        <dbReference type="ARBA" id="ARBA00007594"/>
    </source>
</evidence>
<dbReference type="GeneID" id="57754587"/>
<evidence type="ECO:0000256" key="2">
    <source>
        <dbReference type="ARBA" id="ARBA00011838"/>
    </source>
</evidence>
<comment type="similarity">
    <text evidence="1 5 6">Belongs to the universal ribosomal protein uL30 family.</text>
</comment>
<evidence type="ECO:0000256" key="6">
    <source>
        <dbReference type="RuleBase" id="RU003734"/>
    </source>
</evidence>
<dbReference type="PANTHER" id="PTHR15892:SF2">
    <property type="entry name" value="LARGE RIBOSOMAL SUBUNIT PROTEIN UL30M"/>
    <property type="match status" value="1"/>
</dbReference>
<evidence type="ECO:0000256" key="4">
    <source>
        <dbReference type="ARBA" id="ARBA00023274"/>
    </source>
</evidence>
<dbReference type="PIRSF" id="PIRSF002211">
    <property type="entry name" value="Ribosomal_L30_bac-type"/>
    <property type="match status" value="1"/>
</dbReference>
<evidence type="ECO:0000313" key="10">
    <source>
        <dbReference type="Proteomes" id="UP000042527"/>
    </source>
</evidence>
<accession>A0A0B7GX54</accession>
<dbReference type="PROSITE" id="PS00634">
    <property type="entry name" value="RIBOSOMAL_L30"/>
    <property type="match status" value="1"/>
</dbReference>
<dbReference type="HAMAP" id="MF_01371_B">
    <property type="entry name" value="Ribosomal_uL30_B"/>
    <property type="match status" value="1"/>
</dbReference>
<comment type="subunit">
    <text evidence="2 5">Part of the 50S ribosomal subunit.</text>
</comment>
<name>A0A0B7GX54_TREPH</name>
<protein>
    <recommendedName>
        <fullName evidence="5">Large ribosomal subunit protein uL30</fullName>
    </recommendedName>
</protein>
<gene>
    <name evidence="5 8" type="primary">rpmD</name>
    <name evidence="9" type="ORF">FUT82_15610</name>
    <name evidence="8" type="ORF">TPHV1_80017</name>
</gene>
<evidence type="ECO:0000256" key="5">
    <source>
        <dbReference type="HAMAP-Rule" id="MF_01371"/>
    </source>
</evidence>
<evidence type="ECO:0000256" key="3">
    <source>
        <dbReference type="ARBA" id="ARBA00022980"/>
    </source>
</evidence>
<sequence>MGKKISIKLIRSTIGQRVHVCKTVRSLGLGKLNSVVEKEANPAILGMVRTVSHLVEVKELN</sequence>
<dbReference type="Pfam" id="PF00327">
    <property type="entry name" value="Ribosomal_L30"/>
    <property type="match status" value="1"/>
</dbReference>
<dbReference type="SUPFAM" id="SSF55129">
    <property type="entry name" value="Ribosomal protein L30p/L7e"/>
    <property type="match status" value="1"/>
</dbReference>
<dbReference type="AlphaFoldDB" id="A0A0B7GX54"/>
<reference evidence="10" key="1">
    <citation type="submission" date="2015-01" db="EMBL/GenBank/DDBJ databases">
        <authorList>
            <person name="Manzoor Shahid"/>
            <person name="Zubair Saima"/>
        </authorList>
    </citation>
    <scope>NUCLEOTIDE SEQUENCE [LARGE SCALE GENOMIC DNA]</scope>
    <source>
        <strain evidence="10">V1</strain>
    </source>
</reference>
<keyword evidence="10" id="KW-1185">Reference proteome</keyword>
<dbReference type="EMBL" id="CP042817">
    <property type="protein sequence ID" value="QEJ99271.1"/>
    <property type="molecule type" value="Genomic_DNA"/>
</dbReference>
<keyword evidence="3 5" id="KW-0689">Ribosomal protein</keyword>
<dbReference type="OrthoDB" id="9812790at2"/>
<reference evidence="9 11" key="3">
    <citation type="submission" date="2019-08" db="EMBL/GenBank/DDBJ databases">
        <authorList>
            <person name="Kuhnert P."/>
        </authorList>
    </citation>
    <scope>NUCLEOTIDE SEQUENCE [LARGE SCALE GENOMIC DNA]</scope>
    <source>
        <strain evidence="9 11">B36.5</strain>
    </source>
</reference>
<dbReference type="GO" id="GO:0022625">
    <property type="term" value="C:cytosolic large ribosomal subunit"/>
    <property type="evidence" value="ECO:0007669"/>
    <property type="project" value="TreeGrafter"/>
</dbReference>
<organism evidence="8 10">
    <name type="scientific">Treponema phagedenis</name>
    <dbReference type="NCBI Taxonomy" id="162"/>
    <lineage>
        <taxon>Bacteria</taxon>
        <taxon>Pseudomonadati</taxon>
        <taxon>Spirochaetota</taxon>
        <taxon>Spirochaetia</taxon>
        <taxon>Spirochaetales</taxon>
        <taxon>Treponemataceae</taxon>
        <taxon>Treponema</taxon>
    </lineage>
</organism>
<dbReference type="CDD" id="cd01658">
    <property type="entry name" value="Ribosomal_L30"/>
    <property type="match status" value="1"/>
</dbReference>
<evidence type="ECO:0000313" key="9">
    <source>
        <dbReference type="EMBL" id="QEJ99271.1"/>
    </source>
</evidence>
<dbReference type="EMBL" id="CDNC01000050">
    <property type="protein sequence ID" value="CEM63264.1"/>
    <property type="molecule type" value="Genomic_DNA"/>
</dbReference>
<dbReference type="InterPro" id="IPR018038">
    <property type="entry name" value="Ribosomal_uL30_CS"/>
</dbReference>
<dbReference type="PANTHER" id="PTHR15892">
    <property type="entry name" value="MITOCHONDRIAL RIBOSOMAL PROTEIN L30"/>
    <property type="match status" value="1"/>
</dbReference>
<dbReference type="InterPro" id="IPR005996">
    <property type="entry name" value="Ribosomal_uL30_bac-type"/>
</dbReference>
<dbReference type="Gene3D" id="3.30.1390.20">
    <property type="entry name" value="Ribosomal protein L30, ferredoxin-like fold domain"/>
    <property type="match status" value="1"/>
</dbReference>
<dbReference type="NCBIfam" id="TIGR01308">
    <property type="entry name" value="rpmD_bact"/>
    <property type="match status" value="1"/>
</dbReference>
<dbReference type="InterPro" id="IPR016082">
    <property type="entry name" value="Ribosomal_uL30_ferredoxin-like"/>
</dbReference>